<dbReference type="SUPFAM" id="SSF48452">
    <property type="entry name" value="TPR-like"/>
    <property type="match status" value="1"/>
</dbReference>
<reference evidence="4 5" key="1">
    <citation type="submission" date="2017-05" db="EMBL/GenBank/DDBJ databases">
        <title>whole genome sequence of Prevotella melaninogenica GAI 07411.</title>
        <authorList>
            <person name="Kondo Y."/>
            <person name="Hoshino T."/>
        </authorList>
    </citation>
    <scope>NUCLEOTIDE SEQUENCE [LARGE SCALE GENOMIC DNA]</scope>
    <source>
        <strain evidence="4 5">GAI 07411</strain>
    </source>
</reference>
<evidence type="ECO:0000313" key="4">
    <source>
        <dbReference type="EMBL" id="BBA29483.1"/>
    </source>
</evidence>
<keyword evidence="2" id="KW-0472">Membrane</keyword>
<keyword evidence="2" id="KW-0812">Transmembrane</keyword>
<dbReference type="RefSeq" id="WP_120174575.1">
    <property type="nucleotide sequence ID" value="NZ_AP018049.1"/>
</dbReference>
<dbReference type="InterPro" id="IPR045957">
    <property type="entry name" value="DUF6377"/>
</dbReference>
<sequence length="531" mass="62844">MNTLMKLYLSLFLLVIPLFSIANNEKWEERLNQLDQSLEKKKLFEHEKLEKIKRLKGRLKTIPAKDRFEINRQLFKEYSSYQYDSAYAYANHLLSEARRLKNPDYEVEAHCDLVFCLLSAGLYTEAFNELHSIHTEGINPNTRKLYYTMASRLYYDVSDYTRTEPYQSQYVKQAGIYTDSLLHYLPEGSTEWLYAIGMKQMKERKYEASLDTFKQFLQRKGVDLHHKAIVTSCIGWIYLFLKENDQAMDYLAQAAIYDNEGVVRETTALCTLANLLYKEGDIQHATEYVRESLANANFYGARQRVIEVSSVLPIIEQDRYKIMQGQRNAIAMAAIIFILFVIGLLMAGWFIRRQMIKLKKAQALIARRNQQLEVKNEQLEEVNKIKDEYIGRSFYINSEYINKVEKLYRSIDRKISMHRFEDLRSSLKESELGEERKSMFVDFDETFLKLFPHFIERYNELFDEPDQKPLDRKQLTTEMRIFALIRLGINDSERIASFLNYSVHTINTYKTRVKNRSHIDNDKFESHIMEI</sequence>
<accession>A0A250KNL2</accession>
<keyword evidence="1" id="KW-0175">Coiled coil</keyword>
<organism evidence="4 5">
    <name type="scientific">Prevotella melaninogenica</name>
    <dbReference type="NCBI Taxonomy" id="28132"/>
    <lineage>
        <taxon>Bacteria</taxon>
        <taxon>Pseudomonadati</taxon>
        <taxon>Bacteroidota</taxon>
        <taxon>Bacteroidia</taxon>
        <taxon>Bacteroidales</taxon>
        <taxon>Prevotellaceae</taxon>
        <taxon>Prevotella</taxon>
    </lineage>
</organism>
<dbReference type="InterPro" id="IPR011990">
    <property type="entry name" value="TPR-like_helical_dom_sf"/>
</dbReference>
<proteinExistence type="predicted"/>
<evidence type="ECO:0000256" key="2">
    <source>
        <dbReference type="SAM" id="Phobius"/>
    </source>
</evidence>
<dbReference type="Pfam" id="PF19904">
    <property type="entry name" value="DUF6377"/>
    <property type="match status" value="1"/>
</dbReference>
<evidence type="ECO:0000313" key="5">
    <source>
        <dbReference type="Proteomes" id="UP000267517"/>
    </source>
</evidence>
<dbReference type="Gene3D" id="1.25.40.10">
    <property type="entry name" value="Tetratricopeptide repeat domain"/>
    <property type="match status" value="1"/>
</dbReference>
<evidence type="ECO:0000256" key="1">
    <source>
        <dbReference type="SAM" id="Coils"/>
    </source>
</evidence>
<feature type="coiled-coil region" evidence="1">
    <location>
        <begin position="358"/>
        <end position="385"/>
    </location>
</feature>
<dbReference type="Proteomes" id="UP000267517">
    <property type="component" value="Chromosome I"/>
</dbReference>
<gene>
    <name evidence="4" type="ORF">PMEL1_01421</name>
</gene>
<dbReference type="AlphaFoldDB" id="A0A250KNL2"/>
<name>A0A250KNL2_9BACT</name>
<feature type="transmembrane region" description="Helical" evidence="2">
    <location>
        <begin position="329"/>
        <end position="351"/>
    </location>
</feature>
<evidence type="ECO:0000259" key="3">
    <source>
        <dbReference type="Pfam" id="PF19904"/>
    </source>
</evidence>
<feature type="domain" description="DUF6377" evidence="3">
    <location>
        <begin position="258"/>
        <end position="496"/>
    </location>
</feature>
<dbReference type="OrthoDB" id="1044679at2"/>
<protein>
    <recommendedName>
        <fullName evidence="3">DUF6377 domain-containing protein</fullName>
    </recommendedName>
</protein>
<dbReference type="SMART" id="SM00028">
    <property type="entry name" value="TPR"/>
    <property type="match status" value="3"/>
</dbReference>
<dbReference type="EMBL" id="AP018049">
    <property type="protein sequence ID" value="BBA29483.1"/>
    <property type="molecule type" value="Genomic_DNA"/>
</dbReference>
<dbReference type="InterPro" id="IPR019734">
    <property type="entry name" value="TPR_rpt"/>
</dbReference>
<keyword evidence="2" id="KW-1133">Transmembrane helix</keyword>